<evidence type="ECO:0000259" key="3">
    <source>
        <dbReference type="Pfam" id="PF18915"/>
    </source>
</evidence>
<evidence type="ECO:0000256" key="2">
    <source>
        <dbReference type="SAM" id="Phobius"/>
    </source>
</evidence>
<evidence type="ECO:0000256" key="1">
    <source>
        <dbReference type="SAM" id="MobiDB-lite"/>
    </source>
</evidence>
<keyword evidence="2" id="KW-1133">Transmembrane helix</keyword>
<feature type="compositionally biased region" description="Gly residues" evidence="1">
    <location>
        <begin position="400"/>
        <end position="411"/>
    </location>
</feature>
<keyword evidence="5" id="KW-1185">Reference proteome</keyword>
<feature type="transmembrane region" description="Helical" evidence="2">
    <location>
        <begin position="99"/>
        <end position="118"/>
    </location>
</feature>
<evidence type="ECO:0000313" key="4">
    <source>
        <dbReference type="EMBL" id="GAA1954562.1"/>
    </source>
</evidence>
<organism evidence="4 5">
    <name type="scientific">Nocardioides panacihumi</name>
    <dbReference type="NCBI Taxonomy" id="400774"/>
    <lineage>
        <taxon>Bacteria</taxon>
        <taxon>Bacillati</taxon>
        <taxon>Actinomycetota</taxon>
        <taxon>Actinomycetes</taxon>
        <taxon>Propionibacteriales</taxon>
        <taxon>Nocardioidaceae</taxon>
        <taxon>Nocardioides</taxon>
    </lineage>
</organism>
<dbReference type="EMBL" id="BAAAPB010000001">
    <property type="protein sequence ID" value="GAA1954562.1"/>
    <property type="molecule type" value="Genomic_DNA"/>
</dbReference>
<proteinExistence type="predicted"/>
<feature type="compositionally biased region" description="Low complexity" evidence="1">
    <location>
        <begin position="319"/>
        <end position="332"/>
    </location>
</feature>
<keyword evidence="2" id="KW-0472">Membrane</keyword>
<feature type="domain" description="DUF5667" evidence="3">
    <location>
        <begin position="121"/>
        <end position="229"/>
    </location>
</feature>
<feature type="region of interest" description="Disordered" evidence="1">
    <location>
        <begin position="282"/>
        <end position="344"/>
    </location>
</feature>
<dbReference type="RefSeq" id="WP_344043457.1">
    <property type="nucleotide sequence ID" value="NZ_BAAAPB010000001.1"/>
</dbReference>
<dbReference type="Pfam" id="PF18915">
    <property type="entry name" value="DUF5667"/>
    <property type="match status" value="1"/>
</dbReference>
<name>A0ABP5C0I8_9ACTN</name>
<comment type="caution">
    <text evidence="4">The sequence shown here is derived from an EMBL/GenBank/DDBJ whole genome shotgun (WGS) entry which is preliminary data.</text>
</comment>
<keyword evidence="2" id="KW-0812">Transmembrane</keyword>
<dbReference type="InterPro" id="IPR043725">
    <property type="entry name" value="DUF5667"/>
</dbReference>
<evidence type="ECO:0000313" key="5">
    <source>
        <dbReference type="Proteomes" id="UP001500571"/>
    </source>
</evidence>
<reference evidence="5" key="1">
    <citation type="journal article" date="2019" name="Int. J. Syst. Evol. Microbiol.">
        <title>The Global Catalogue of Microorganisms (GCM) 10K type strain sequencing project: providing services to taxonomists for standard genome sequencing and annotation.</title>
        <authorList>
            <consortium name="The Broad Institute Genomics Platform"/>
            <consortium name="The Broad Institute Genome Sequencing Center for Infectious Disease"/>
            <person name="Wu L."/>
            <person name="Ma J."/>
        </authorList>
    </citation>
    <scope>NUCLEOTIDE SEQUENCE [LARGE SCALE GENOMIC DNA]</scope>
    <source>
        <strain evidence="5">JCM 15309</strain>
    </source>
</reference>
<dbReference type="Proteomes" id="UP001500571">
    <property type="component" value="Unassembled WGS sequence"/>
</dbReference>
<feature type="compositionally biased region" description="Polar residues" evidence="1">
    <location>
        <begin position="305"/>
        <end position="316"/>
    </location>
</feature>
<accession>A0ABP5C0I8</accession>
<feature type="region of interest" description="Disordered" evidence="1">
    <location>
        <begin position="400"/>
        <end position="421"/>
    </location>
</feature>
<protein>
    <recommendedName>
        <fullName evidence="3">DUF5667 domain-containing protein</fullName>
    </recommendedName>
</protein>
<sequence>MSPAFPNRRRADQFDALVEGTLTQAPSAELAELAALAEGLRAAPEVTPRADFAASLRERLMEAAPEALASPAGPATEHAAGRLTVAHRTPSKTSRERRIGVAIAAFSIVGATAVSAVASQGSLPGDTLYPVKRLIEDARTSLTMGQDAKADVLLSQARTRLDEARSLGSESDVDTSAVEQALQDFGDTANHASTILLAQYADHGNAQDITELRTFAQQSVTTLAQLADLLPPSLDGALADATTTLLTIDHSAAQACSACGGGVGITELPSTLVDLLAARPAGAATTSSVGTPPATTKTGKPRLNGPSSVPSPATGGSATGPLTGVTGPLTGGSPSKPGSAPTSLGGVVGGAGGAVGGAVGGVGGALGDAGGKVGGPVGGVLGGAGDAVGGVGDAVGGVTGGVGNTLDGVGGLLSPSPTTQP</sequence>
<gene>
    <name evidence="4" type="ORF">GCM10009798_12200</name>
</gene>